<evidence type="ECO:0000256" key="7">
    <source>
        <dbReference type="ARBA" id="ARBA00041820"/>
    </source>
</evidence>
<evidence type="ECO:0000313" key="14">
    <source>
        <dbReference type="Proteomes" id="UP000240400"/>
    </source>
</evidence>
<dbReference type="Gene3D" id="3.40.50.2300">
    <property type="match status" value="1"/>
</dbReference>
<dbReference type="GeneID" id="66776290"/>
<evidence type="ECO:0000256" key="8">
    <source>
        <dbReference type="ARBA" id="ARBA00051722"/>
    </source>
</evidence>
<dbReference type="AlphaFoldDB" id="A0A291JJK2"/>
<dbReference type="Pfam" id="PF01451">
    <property type="entry name" value="LMWPc"/>
    <property type="match status" value="1"/>
</dbReference>
<evidence type="ECO:0000256" key="6">
    <source>
        <dbReference type="ARBA" id="ARBA00040312"/>
    </source>
</evidence>
<evidence type="ECO:0000256" key="5">
    <source>
        <dbReference type="ARBA" id="ARBA00037193"/>
    </source>
</evidence>
<dbReference type="PRINTS" id="PR00719">
    <property type="entry name" value="LMWPTPASE"/>
</dbReference>
<dbReference type="InterPro" id="IPR023485">
    <property type="entry name" value="Ptyr_pPase"/>
</dbReference>
<reference evidence="12" key="2">
    <citation type="submission" date="2018-03" db="EMBL/GenBank/DDBJ databases">
        <authorList>
            <person name="Keele B.F."/>
        </authorList>
    </citation>
    <scope>NUCLEOTIDE SEQUENCE</scope>
    <source>
        <strain evidence="12">SNUC 4337</strain>
    </source>
</reference>
<evidence type="ECO:0000256" key="1">
    <source>
        <dbReference type="ARBA" id="ARBA00011063"/>
    </source>
</evidence>
<comment type="similarity">
    <text evidence="1">Belongs to the low molecular weight phosphotyrosine protein phosphatase family.</text>
</comment>
<comment type="catalytic activity">
    <reaction evidence="8">
        <text>O-phospho-L-tyrosyl-[protein] + H2O = L-tyrosyl-[protein] + phosphate</text>
        <dbReference type="Rhea" id="RHEA:10684"/>
        <dbReference type="Rhea" id="RHEA-COMP:10136"/>
        <dbReference type="Rhea" id="RHEA-COMP:20101"/>
        <dbReference type="ChEBI" id="CHEBI:15377"/>
        <dbReference type="ChEBI" id="CHEBI:43474"/>
        <dbReference type="ChEBI" id="CHEBI:46858"/>
        <dbReference type="ChEBI" id="CHEBI:61978"/>
        <dbReference type="EC" id="3.1.3.48"/>
    </reaction>
</comment>
<evidence type="ECO:0000313" key="12">
    <source>
        <dbReference type="EMBL" id="PTK58734.1"/>
    </source>
</evidence>
<dbReference type="GO" id="GO:0004725">
    <property type="term" value="F:protein tyrosine phosphatase activity"/>
    <property type="evidence" value="ECO:0007669"/>
    <property type="project" value="UniProtKB-EC"/>
</dbReference>
<evidence type="ECO:0000313" key="16">
    <source>
        <dbReference type="Proteomes" id="UP000664081"/>
    </source>
</evidence>
<accession>A0A291JJK2</accession>
<feature type="active site" description="Nucleophile" evidence="9">
    <location>
        <position position="7"/>
    </location>
</feature>
<reference evidence="13 15" key="3">
    <citation type="submission" date="2018-06" db="EMBL/GenBank/DDBJ databases">
        <authorList>
            <consortium name="Pathogen Informatics"/>
            <person name="Doyle S."/>
        </authorList>
    </citation>
    <scope>NUCLEOTIDE SEQUENCE [LARGE SCALE GENOMIC DNA]</scope>
    <source>
        <strain evidence="13 15">NCTC13834</strain>
    </source>
</reference>
<evidence type="ECO:0000313" key="13">
    <source>
        <dbReference type="EMBL" id="SUM54593.1"/>
    </source>
</evidence>
<dbReference type="EMBL" id="PZHR01000038">
    <property type="protein sequence ID" value="PTK58734.1"/>
    <property type="molecule type" value="Genomic_DNA"/>
</dbReference>
<dbReference type="Proteomes" id="UP000254412">
    <property type="component" value="Unassembled WGS sequence"/>
</dbReference>
<dbReference type="EMBL" id="JAFNLT010000012">
    <property type="protein sequence ID" value="MBO1228097.1"/>
    <property type="molecule type" value="Genomic_DNA"/>
</dbReference>
<dbReference type="SUPFAM" id="SSF52788">
    <property type="entry name" value="Phosphotyrosine protein phosphatases I"/>
    <property type="match status" value="1"/>
</dbReference>
<dbReference type="KEGG" id="snl:BJD96_04225"/>
<sequence length="140" mass="15533">MKIVFVCTGNTCRSPMAESIARAKMPNLDIVSRGLFALDGAPVSQHTLSILEENQLPFPENAKAFTEDDINADLILTMSASHRDTIKRMYGSEAHVFTINEYASNSGDVSDPFGGNKLEYLKIFNELNPLIDKIKIKILK</sequence>
<dbReference type="Proteomes" id="UP000664081">
    <property type="component" value="Unassembled WGS sequence"/>
</dbReference>
<dbReference type="PANTHER" id="PTHR11717:SF31">
    <property type="entry name" value="LOW MOLECULAR WEIGHT PROTEIN-TYROSINE-PHOSPHATASE ETP-RELATED"/>
    <property type="match status" value="1"/>
</dbReference>
<organism evidence="13 15">
    <name type="scientific">Staphylococcus nepalensis</name>
    <dbReference type="NCBI Taxonomy" id="214473"/>
    <lineage>
        <taxon>Bacteria</taxon>
        <taxon>Bacillati</taxon>
        <taxon>Bacillota</taxon>
        <taxon>Bacilli</taxon>
        <taxon>Bacillales</taxon>
        <taxon>Staphylococcaceae</taxon>
        <taxon>Staphylococcus</taxon>
    </lineage>
</organism>
<dbReference type="InterPro" id="IPR036196">
    <property type="entry name" value="Ptyr_pPase_sf"/>
</dbReference>
<keyword evidence="3 13" id="KW-0378">Hydrolase</keyword>
<dbReference type="RefSeq" id="WP_096808778.1">
    <property type="nucleotide sequence ID" value="NZ_BMCF01000011.1"/>
</dbReference>
<evidence type="ECO:0000313" key="11">
    <source>
        <dbReference type="EMBL" id="MBO1228097.1"/>
    </source>
</evidence>
<keyword evidence="16" id="KW-1185">Reference proteome</keyword>
<evidence type="ECO:0000313" key="15">
    <source>
        <dbReference type="Proteomes" id="UP000254412"/>
    </source>
</evidence>
<evidence type="ECO:0000256" key="9">
    <source>
        <dbReference type="PIRSR" id="PIRSR617867-1"/>
    </source>
</evidence>
<feature type="domain" description="Phosphotyrosine protein phosphatase I" evidence="10">
    <location>
        <begin position="1"/>
        <end position="137"/>
    </location>
</feature>
<feature type="active site" description="Proton donor" evidence="9">
    <location>
        <position position="111"/>
    </location>
</feature>
<protein>
    <recommendedName>
        <fullName evidence="6">Low molecular weight protein-tyrosine-phosphatase PtpB</fullName>
        <ecNumber evidence="2">3.1.3.48</ecNumber>
    </recommendedName>
    <alternativeName>
        <fullName evidence="7">Phosphotyrosine phosphatase B</fullName>
    </alternativeName>
</protein>
<gene>
    <name evidence="13" type="primary">ptpB</name>
    <name evidence="12" type="ORF">BUZ61_08200</name>
    <name evidence="11" type="ORF">J3T88_12390</name>
    <name evidence="13" type="ORF">NCTC13834_00890</name>
</gene>
<dbReference type="Proteomes" id="UP000240400">
    <property type="component" value="Unassembled WGS sequence"/>
</dbReference>
<dbReference type="PANTHER" id="PTHR11717">
    <property type="entry name" value="LOW MOLECULAR WEIGHT PROTEIN TYROSINE PHOSPHATASE"/>
    <property type="match status" value="1"/>
</dbReference>
<dbReference type="OrthoDB" id="9784339at2"/>
<dbReference type="EC" id="3.1.3.48" evidence="2"/>
<dbReference type="CDD" id="cd16344">
    <property type="entry name" value="LMWPAP"/>
    <property type="match status" value="1"/>
</dbReference>
<dbReference type="InterPro" id="IPR017867">
    <property type="entry name" value="Tyr_phospatase_low_mol_wt"/>
</dbReference>
<reference evidence="12 14" key="1">
    <citation type="journal article" date="2016" name="Front. Microbiol.">
        <title>Comprehensive Phylogenetic Analysis of Bovine Non-aureus Staphylococci Species Based on Whole-Genome Sequencing.</title>
        <authorList>
            <person name="Naushad S."/>
            <person name="Barkema H.W."/>
            <person name="Luby C."/>
            <person name="Condas L.A."/>
            <person name="Nobrega D.B."/>
            <person name="Carson D.A."/>
            <person name="De Buck J."/>
        </authorList>
    </citation>
    <scope>NUCLEOTIDE SEQUENCE [LARGE SCALE GENOMIC DNA]</scope>
    <source>
        <strain evidence="12 14">SNUC 4337</strain>
    </source>
</reference>
<evidence type="ECO:0000259" key="10">
    <source>
        <dbReference type="SMART" id="SM00226"/>
    </source>
</evidence>
<reference evidence="11 16" key="4">
    <citation type="submission" date="2021-03" db="EMBL/GenBank/DDBJ databases">
        <title>Staphylococci and Mammaliicocci in bats.</title>
        <authorList>
            <person name="Fountain K."/>
        </authorList>
    </citation>
    <scope>NUCLEOTIDE SEQUENCE [LARGE SCALE GENOMIC DNA]</scope>
    <source>
        <strain evidence="11 16">18_1_E_SW</strain>
    </source>
</reference>
<name>A0A291JJK2_9STAP</name>
<dbReference type="SMART" id="SM00226">
    <property type="entry name" value="LMWPc"/>
    <property type="match status" value="1"/>
</dbReference>
<keyword evidence="4" id="KW-0904">Protein phosphatase</keyword>
<evidence type="ECO:0000256" key="2">
    <source>
        <dbReference type="ARBA" id="ARBA00013064"/>
    </source>
</evidence>
<evidence type="ECO:0000256" key="3">
    <source>
        <dbReference type="ARBA" id="ARBA00022801"/>
    </source>
</evidence>
<evidence type="ECO:0000256" key="4">
    <source>
        <dbReference type="ARBA" id="ARBA00022912"/>
    </source>
</evidence>
<dbReference type="InterPro" id="IPR050438">
    <property type="entry name" value="LMW_PTPase"/>
</dbReference>
<proteinExistence type="inferred from homology"/>
<comment type="function">
    <text evidence="5">Dephosphorylates the phosphotyrosine-containing proteins.</text>
</comment>
<dbReference type="EMBL" id="UHDS01000001">
    <property type="protein sequence ID" value="SUM54593.1"/>
    <property type="molecule type" value="Genomic_DNA"/>
</dbReference>
<feature type="active site" description="Nucleophile" evidence="9">
    <location>
        <position position="13"/>
    </location>
</feature>